<dbReference type="Pfam" id="PF05045">
    <property type="entry name" value="RgpF"/>
    <property type="match status" value="1"/>
</dbReference>
<dbReference type="RefSeq" id="WP_165640747.1">
    <property type="nucleotide sequence ID" value="NZ_JAAITT010000003.1"/>
</dbReference>
<evidence type="ECO:0000313" key="1">
    <source>
        <dbReference type="EMBL" id="MCG4744958.1"/>
    </source>
</evidence>
<dbReference type="AlphaFoldDB" id="A0AAW5BLY6"/>
<evidence type="ECO:0000313" key="2">
    <source>
        <dbReference type="EMBL" id="NSJ47784.1"/>
    </source>
</evidence>
<reference evidence="1" key="3">
    <citation type="submission" date="2022-01" db="EMBL/GenBank/DDBJ databases">
        <title>Collection of gut derived symbiotic bacterial strains cultured from healthy donors.</title>
        <authorList>
            <person name="Lin H."/>
            <person name="Kohout C."/>
            <person name="Waligurski E."/>
            <person name="Pamer E.G."/>
        </authorList>
    </citation>
    <scope>NUCLEOTIDE SEQUENCE</scope>
    <source>
        <strain evidence="1">DFI.6.55</strain>
    </source>
</reference>
<sequence length="634" mass="72960">MVQDKTILGVLRINDKDGIIDDYIWCLLRFLKEYAQDVAVVCTAIEESNIPGLLSYTDKLYTKKLYTKNSGIRDVAYKRYDEVWLLDDNCFGPLYSEEDFLEELKDCTVDFIEVVPSHFIMINHADIISDQDWAGILDGSLGIEGLTDKLYREKRRGGVLGEPEEGINPVPVFLDKNIFLGVDLNLSSGEIPRRTLEYIKEYTRFDVDLIWAHLLRICNIQELKDALHLEYIFPWKYFNGDEEEAASHKTALIAHLHYEDMVDECVWYLRQVPEWVDLYITTGSRATWDKIQGIVKQWGRQRCFVRFKENRGRDVSSLLVACHDILLDYEYLGFVHDKKSGHSLSVKSASGAFQYNVWENIVKSDMYLYHIFQCFRENPRLGLLVPPEPYYASLLGCLGDSWGTCFEPAKGLTDLLKLNVNIGEDRNPFTLSTTFWCRTKAMMKLFAYRFEYTDFPAEPMAADGTFSHAVERILGYVAQSEGYYTAVVMNEGYASLRGNCLQMLLVSALNEIRKETTVLRPDDITDYQKRKERILLFCRRYPQVYIYGAGTYGHKCGKLLCGLGIRPVGYVVSDGHRRKPLMEGMPVYELSEIMEQKQTCGIILALNPGNQKAVEKQMDEQGFRNWISVMEGIS</sequence>
<dbReference type="InterPro" id="IPR007739">
    <property type="entry name" value="RgpF"/>
</dbReference>
<comment type="caution">
    <text evidence="1">The sequence shown here is derived from an EMBL/GenBank/DDBJ whole genome shotgun (WGS) entry which is preliminary data.</text>
</comment>
<reference evidence="2" key="2">
    <citation type="submission" date="2020-02" db="EMBL/GenBank/DDBJ databases">
        <authorList>
            <person name="Littmann E."/>
            <person name="Sorbara M."/>
        </authorList>
    </citation>
    <scope>NUCLEOTIDE SEQUENCE</scope>
    <source>
        <strain evidence="2">MSK.1.17</strain>
    </source>
</reference>
<dbReference type="EMBL" id="JAAITT010000003">
    <property type="protein sequence ID" value="NSJ47784.1"/>
    <property type="molecule type" value="Genomic_DNA"/>
</dbReference>
<gene>
    <name evidence="2" type="ORF">G5B36_03615</name>
    <name evidence="1" type="ORF">L0N08_05985</name>
</gene>
<accession>A0AAW5BLY6</accession>
<dbReference type="Proteomes" id="UP000669239">
    <property type="component" value="Unassembled WGS sequence"/>
</dbReference>
<dbReference type="EMBL" id="JAKNGE010000006">
    <property type="protein sequence ID" value="MCG4744958.1"/>
    <property type="molecule type" value="Genomic_DNA"/>
</dbReference>
<name>A0AAW5BLY6_9FIRM</name>
<evidence type="ECO:0000313" key="3">
    <source>
        <dbReference type="Proteomes" id="UP000669239"/>
    </source>
</evidence>
<keyword evidence="3" id="KW-1185">Reference proteome</keyword>
<proteinExistence type="predicted"/>
<organism evidence="1 4">
    <name type="scientific">Enterocloster aldenensis</name>
    <dbReference type="NCBI Taxonomy" id="358742"/>
    <lineage>
        <taxon>Bacteria</taxon>
        <taxon>Bacillati</taxon>
        <taxon>Bacillota</taxon>
        <taxon>Clostridia</taxon>
        <taxon>Lachnospirales</taxon>
        <taxon>Lachnospiraceae</taxon>
        <taxon>Enterocloster</taxon>
    </lineage>
</organism>
<protein>
    <submittedName>
        <fullName evidence="1">Rhamnan synthesis F family protein</fullName>
    </submittedName>
</protein>
<reference evidence="2 3" key="1">
    <citation type="journal article" date="2020" name="Cell Host Microbe">
        <title>Functional and Genomic Variation between Human-Derived Isolates of Lachnospiraceae Reveals Inter- and Intra-Species Diversity.</title>
        <authorList>
            <person name="Sorbara M.T."/>
            <person name="Littmann E.R."/>
            <person name="Fontana E."/>
            <person name="Moody T.U."/>
            <person name="Kohout C.E."/>
            <person name="Gjonbalaj M."/>
            <person name="Eaton V."/>
            <person name="Seok R."/>
            <person name="Leiner I.M."/>
            <person name="Pamer E.G."/>
        </authorList>
    </citation>
    <scope>NUCLEOTIDE SEQUENCE [LARGE SCALE GENOMIC DNA]</scope>
    <source>
        <strain evidence="2 3">MSK.1.17</strain>
    </source>
</reference>
<evidence type="ECO:0000313" key="4">
    <source>
        <dbReference type="Proteomes" id="UP001299608"/>
    </source>
</evidence>
<dbReference type="Proteomes" id="UP001299608">
    <property type="component" value="Unassembled WGS sequence"/>
</dbReference>